<name>W9XLC2_9EURO</name>
<dbReference type="Pfam" id="PF06985">
    <property type="entry name" value="HET"/>
    <property type="match status" value="1"/>
</dbReference>
<dbReference type="RefSeq" id="XP_007744943.1">
    <property type="nucleotide sequence ID" value="XM_007746753.1"/>
</dbReference>
<dbReference type="InterPro" id="IPR010730">
    <property type="entry name" value="HET"/>
</dbReference>
<dbReference type="PANTHER" id="PTHR24148:SF64">
    <property type="entry name" value="HETEROKARYON INCOMPATIBILITY DOMAIN-CONTAINING PROTEIN"/>
    <property type="match status" value="1"/>
</dbReference>
<dbReference type="OrthoDB" id="3557394at2759"/>
<evidence type="ECO:0000259" key="1">
    <source>
        <dbReference type="Pfam" id="PF06985"/>
    </source>
</evidence>
<dbReference type="PANTHER" id="PTHR24148">
    <property type="entry name" value="ANKYRIN REPEAT DOMAIN-CONTAINING PROTEIN 39 HOMOLOG-RELATED"/>
    <property type="match status" value="1"/>
</dbReference>
<comment type="caution">
    <text evidence="2">The sequence shown here is derived from an EMBL/GenBank/DDBJ whole genome shotgun (WGS) entry which is preliminary data.</text>
</comment>
<dbReference type="InterPro" id="IPR052895">
    <property type="entry name" value="HetReg/Transcr_Mod"/>
</dbReference>
<dbReference type="AlphaFoldDB" id="W9XLC2"/>
<organism evidence="2 3">
    <name type="scientific">Cladophialophora psammophila CBS 110553</name>
    <dbReference type="NCBI Taxonomy" id="1182543"/>
    <lineage>
        <taxon>Eukaryota</taxon>
        <taxon>Fungi</taxon>
        <taxon>Dikarya</taxon>
        <taxon>Ascomycota</taxon>
        <taxon>Pezizomycotina</taxon>
        <taxon>Eurotiomycetes</taxon>
        <taxon>Chaetothyriomycetidae</taxon>
        <taxon>Chaetothyriales</taxon>
        <taxon>Herpotrichiellaceae</taxon>
        <taxon>Cladophialophora</taxon>
    </lineage>
</organism>
<evidence type="ECO:0000313" key="3">
    <source>
        <dbReference type="Proteomes" id="UP000019471"/>
    </source>
</evidence>
<reference evidence="2 3" key="1">
    <citation type="submission" date="2013-03" db="EMBL/GenBank/DDBJ databases">
        <title>The Genome Sequence of Cladophialophora psammophila CBS 110553.</title>
        <authorList>
            <consortium name="The Broad Institute Genomics Platform"/>
            <person name="Cuomo C."/>
            <person name="de Hoog S."/>
            <person name="Gorbushina A."/>
            <person name="Walker B."/>
            <person name="Young S.K."/>
            <person name="Zeng Q."/>
            <person name="Gargeya S."/>
            <person name="Fitzgerald M."/>
            <person name="Haas B."/>
            <person name="Abouelleil A."/>
            <person name="Allen A.W."/>
            <person name="Alvarado L."/>
            <person name="Arachchi H.M."/>
            <person name="Berlin A.M."/>
            <person name="Chapman S.B."/>
            <person name="Gainer-Dewar J."/>
            <person name="Goldberg J."/>
            <person name="Griggs A."/>
            <person name="Gujja S."/>
            <person name="Hansen M."/>
            <person name="Howarth C."/>
            <person name="Imamovic A."/>
            <person name="Ireland A."/>
            <person name="Larimer J."/>
            <person name="McCowan C."/>
            <person name="Murphy C."/>
            <person name="Pearson M."/>
            <person name="Poon T.W."/>
            <person name="Priest M."/>
            <person name="Roberts A."/>
            <person name="Saif S."/>
            <person name="Shea T."/>
            <person name="Sisk P."/>
            <person name="Sykes S."/>
            <person name="Wortman J."/>
            <person name="Nusbaum C."/>
            <person name="Birren B."/>
        </authorList>
    </citation>
    <scope>NUCLEOTIDE SEQUENCE [LARGE SCALE GENOMIC DNA]</scope>
    <source>
        <strain evidence="2 3">CBS 110553</strain>
    </source>
</reference>
<accession>W9XLC2</accession>
<proteinExistence type="predicted"/>
<dbReference type="GeneID" id="19190870"/>
<dbReference type="Proteomes" id="UP000019471">
    <property type="component" value="Unassembled WGS sequence"/>
</dbReference>
<gene>
    <name evidence="2" type="ORF">A1O5_06158</name>
</gene>
<sequence length="536" mass="59462">MAKYAYQPLTGKPGARSIRLIELQPGIDNDPIKCTIIHASLDDNPEYCAISYCWGDASDPVSITCNPEGNTLAITTNLNEALRNFRYPYGSQLLWADSICINQADLDERRDQVMLMGDIYRSARRVQIWLGLPPEKPKRKPDVRLFDFISQIAYADSEVPLDAPPVVRMVMSLRSLNKKHFEAMEWVTSHEYFRRAWILQEVALSQSCPGIHLWEAFGLLMDASVAHLVAPLGTEFPLAIESTRESVTSVEDGGREGKGEEKEKRESMLSLLVLHRWRLATDPRDKIYSLLGLAKDAGPAGLNLRPDYSLSIAAAYENLARTLLDAHGNLDVITVAGIPGEQPGAPDGLPSWVPDWSSTERRSPFALRGRFLGLEKSAFRAAGDSTWTKASAEATAGASTAIGGQLGVQAQILDTIGELGSTMRPEFGVTEYSPSYTKLLDSLYYEDTVFGEWEKLCGARLTGKTYAATGEPLFDAYWQTLIAGYLEGPHDGDENQDKLSRRGAAFNAKKHQFLAFDRYKRTGRVIFLTLFKVVLI</sequence>
<dbReference type="EMBL" id="AMGX01000008">
    <property type="protein sequence ID" value="EXJ71164.1"/>
    <property type="molecule type" value="Genomic_DNA"/>
</dbReference>
<dbReference type="HOGENOM" id="CLU_004184_7_2_1"/>
<protein>
    <recommendedName>
        <fullName evidence="1">Heterokaryon incompatibility domain-containing protein</fullName>
    </recommendedName>
</protein>
<dbReference type="STRING" id="1182543.W9XLC2"/>
<keyword evidence="3" id="KW-1185">Reference proteome</keyword>
<feature type="domain" description="Heterokaryon incompatibility" evidence="1">
    <location>
        <begin position="47"/>
        <end position="201"/>
    </location>
</feature>
<dbReference type="eggNOG" id="ENOG502SKG7">
    <property type="taxonomic scope" value="Eukaryota"/>
</dbReference>
<evidence type="ECO:0000313" key="2">
    <source>
        <dbReference type="EMBL" id="EXJ71164.1"/>
    </source>
</evidence>